<keyword evidence="6" id="KW-0723">Serine/threonine-protein kinase</keyword>
<comment type="caution">
    <text evidence="8">The sequence shown here is derived from an EMBL/GenBank/DDBJ whole genome shotgun (WGS) entry which is preliminary data.</text>
</comment>
<dbReference type="InterPro" id="IPR017441">
    <property type="entry name" value="Protein_kinase_ATP_BS"/>
</dbReference>
<dbReference type="PROSITE" id="PS00108">
    <property type="entry name" value="PROTEIN_KINASE_ST"/>
    <property type="match status" value="1"/>
</dbReference>
<dbReference type="EMBL" id="MLAK01001060">
    <property type="protein sequence ID" value="OHS98359.1"/>
    <property type="molecule type" value="Genomic_DNA"/>
</dbReference>
<evidence type="ECO:0000256" key="6">
    <source>
        <dbReference type="RuleBase" id="RU000304"/>
    </source>
</evidence>
<dbReference type="SMART" id="SM00220">
    <property type="entry name" value="S_TKc"/>
    <property type="match status" value="1"/>
</dbReference>
<dbReference type="VEuPathDB" id="TrichDB:TRFO_08951"/>
<dbReference type="Pfam" id="PF00069">
    <property type="entry name" value="Pkinase"/>
    <property type="match status" value="1"/>
</dbReference>
<evidence type="ECO:0000256" key="1">
    <source>
        <dbReference type="ARBA" id="ARBA00022679"/>
    </source>
</evidence>
<keyword evidence="9" id="KW-1185">Reference proteome</keyword>
<keyword evidence="3 8" id="KW-0418">Kinase</keyword>
<name>A0A1J4JJ30_9EUKA</name>
<dbReference type="GO" id="GO:0010506">
    <property type="term" value="P:regulation of autophagy"/>
    <property type="evidence" value="ECO:0007669"/>
    <property type="project" value="InterPro"/>
</dbReference>
<dbReference type="PROSITE" id="PS50011">
    <property type="entry name" value="PROTEIN_KINASE_DOM"/>
    <property type="match status" value="1"/>
</dbReference>
<evidence type="ECO:0000256" key="3">
    <source>
        <dbReference type="ARBA" id="ARBA00022777"/>
    </source>
</evidence>
<dbReference type="GeneID" id="94829295"/>
<dbReference type="Gene3D" id="1.10.510.10">
    <property type="entry name" value="Transferase(Phosphotransferase) domain 1"/>
    <property type="match status" value="1"/>
</dbReference>
<dbReference type="InterPro" id="IPR045269">
    <property type="entry name" value="Atg1-like"/>
</dbReference>
<gene>
    <name evidence="8" type="ORF">TRFO_08951</name>
</gene>
<dbReference type="PROSITE" id="PS00107">
    <property type="entry name" value="PROTEIN_KINASE_ATP"/>
    <property type="match status" value="1"/>
</dbReference>
<evidence type="ECO:0000259" key="7">
    <source>
        <dbReference type="PROSITE" id="PS50011"/>
    </source>
</evidence>
<dbReference type="GO" id="GO:0005776">
    <property type="term" value="C:autophagosome"/>
    <property type="evidence" value="ECO:0007669"/>
    <property type="project" value="TreeGrafter"/>
</dbReference>
<evidence type="ECO:0000256" key="5">
    <source>
        <dbReference type="PROSITE-ProRule" id="PRU10141"/>
    </source>
</evidence>
<keyword evidence="2 5" id="KW-0547">Nucleotide-binding</keyword>
<comment type="similarity">
    <text evidence="6">Belongs to the protein kinase superfamily.</text>
</comment>
<evidence type="ECO:0000256" key="2">
    <source>
        <dbReference type="ARBA" id="ARBA00022741"/>
    </source>
</evidence>
<dbReference type="GO" id="GO:0000045">
    <property type="term" value="P:autophagosome assembly"/>
    <property type="evidence" value="ECO:0007669"/>
    <property type="project" value="TreeGrafter"/>
</dbReference>
<dbReference type="PANTHER" id="PTHR24348">
    <property type="entry name" value="SERINE/THREONINE-PROTEIN KINASE UNC-51-RELATED"/>
    <property type="match status" value="1"/>
</dbReference>
<keyword evidence="4 5" id="KW-0067">ATP-binding</keyword>
<organism evidence="8 9">
    <name type="scientific">Tritrichomonas foetus</name>
    <dbReference type="NCBI Taxonomy" id="1144522"/>
    <lineage>
        <taxon>Eukaryota</taxon>
        <taxon>Metamonada</taxon>
        <taxon>Parabasalia</taxon>
        <taxon>Tritrichomonadida</taxon>
        <taxon>Tritrichomonadidae</taxon>
        <taxon>Tritrichomonas</taxon>
    </lineage>
</organism>
<accession>A0A1J4JJ30</accession>
<dbReference type="OrthoDB" id="266718at2759"/>
<evidence type="ECO:0000313" key="8">
    <source>
        <dbReference type="EMBL" id="OHS98359.1"/>
    </source>
</evidence>
<keyword evidence="1" id="KW-0808">Transferase</keyword>
<dbReference type="AlphaFoldDB" id="A0A1J4JJ30"/>
<dbReference type="GO" id="GO:0005829">
    <property type="term" value="C:cytosol"/>
    <property type="evidence" value="ECO:0007669"/>
    <property type="project" value="TreeGrafter"/>
</dbReference>
<protein>
    <submittedName>
        <fullName evidence="8">AGC family protein kinase</fullName>
    </submittedName>
</protein>
<dbReference type="InterPro" id="IPR011009">
    <property type="entry name" value="Kinase-like_dom_sf"/>
</dbReference>
<feature type="domain" description="Protein kinase" evidence="7">
    <location>
        <begin position="7"/>
        <end position="254"/>
    </location>
</feature>
<dbReference type="InterPro" id="IPR000719">
    <property type="entry name" value="Prot_kinase_dom"/>
</dbReference>
<dbReference type="GO" id="GO:0005524">
    <property type="term" value="F:ATP binding"/>
    <property type="evidence" value="ECO:0007669"/>
    <property type="project" value="UniProtKB-UniRule"/>
</dbReference>
<dbReference type="SUPFAM" id="SSF56112">
    <property type="entry name" value="Protein kinase-like (PK-like)"/>
    <property type="match status" value="1"/>
</dbReference>
<dbReference type="GO" id="GO:0004674">
    <property type="term" value="F:protein serine/threonine kinase activity"/>
    <property type="evidence" value="ECO:0007669"/>
    <property type="project" value="UniProtKB-KW"/>
</dbReference>
<dbReference type="FunFam" id="1.10.510.10:FF:000571">
    <property type="entry name" value="Maternal embryonic leucine zipper kinase"/>
    <property type="match status" value="1"/>
</dbReference>
<evidence type="ECO:0000313" key="9">
    <source>
        <dbReference type="Proteomes" id="UP000179807"/>
    </source>
</evidence>
<reference evidence="8" key="1">
    <citation type="submission" date="2016-10" db="EMBL/GenBank/DDBJ databases">
        <authorList>
            <person name="Benchimol M."/>
            <person name="Almeida L.G."/>
            <person name="Vasconcelos A.T."/>
            <person name="Perreira-Neves A."/>
            <person name="Rosa I.A."/>
            <person name="Tasca T."/>
            <person name="Bogo M.R."/>
            <person name="de Souza W."/>
        </authorList>
    </citation>
    <scope>NUCLEOTIDE SEQUENCE [LARGE SCALE GENOMIC DNA]</scope>
    <source>
        <strain evidence="8">K</strain>
    </source>
</reference>
<dbReference type="Proteomes" id="UP000179807">
    <property type="component" value="Unassembled WGS sequence"/>
</dbReference>
<evidence type="ECO:0000256" key="4">
    <source>
        <dbReference type="ARBA" id="ARBA00022840"/>
    </source>
</evidence>
<dbReference type="PANTHER" id="PTHR24348:SF22">
    <property type="entry name" value="NON-SPECIFIC SERINE_THREONINE PROTEIN KINASE"/>
    <property type="match status" value="1"/>
</dbReference>
<feature type="binding site" evidence="5">
    <location>
        <position position="37"/>
    </location>
    <ligand>
        <name>ATP</name>
        <dbReference type="ChEBI" id="CHEBI:30616"/>
    </ligand>
</feature>
<dbReference type="RefSeq" id="XP_068351496.1">
    <property type="nucleotide sequence ID" value="XM_068494591.1"/>
</dbReference>
<dbReference type="InterPro" id="IPR008271">
    <property type="entry name" value="Ser/Thr_kinase_AS"/>
</dbReference>
<proteinExistence type="inferred from homology"/>
<dbReference type="GO" id="GO:0000407">
    <property type="term" value="C:phagophore assembly site"/>
    <property type="evidence" value="ECO:0007669"/>
    <property type="project" value="TreeGrafter"/>
</dbReference>
<sequence length="388" mass="44250">MHSICDYALISCIGNGAHSKVYVGYHKLVPKVLLAIKIIMRENIAQYEIASNEIDTLKDIRHPYVTRFIDSIETDEFLAIVTEFAPNGQIDSFYQTFSEVNVYKYFYQIAKALEYLHTVKKVVHRDIKIENILLDESMNVKLIDFGFSRKIINEMTTRCGSPIYASPELVMGQKYTEKTDVWSLGVLIYYLVVGQYPFISDNLMVLFKKITKEPLMFPSNVPLSDEFKDLIKGMLDKDQNTRLTITDALNHPWFQKIGPISDYKVKRVNSEYLQIEIPDSALVDFGIPENVVLSLDNSKKDVIKTILTLRQDQIMCMHLSKVSTAINKKAVSRKSHHAIQKAAILALNPNVSFVKPRNNSKPNIVIVSPSLISKHHAMAVHPMIKDKI</sequence>
<dbReference type="GO" id="GO:0016020">
    <property type="term" value="C:membrane"/>
    <property type="evidence" value="ECO:0007669"/>
    <property type="project" value="TreeGrafter"/>
</dbReference>